<sequence length="105" mass="10754">MASVGLDLSAAGRDEEDKAARVAREIGGEEAGVSFRLPDGTQTAPVNVQVGQTVMFLKAMLKKEHGLKMASLELTLSGAVLIDPLSISDCGIGGGSSVVVDVKAN</sequence>
<reference evidence="2" key="1">
    <citation type="submission" date="2021-01" db="EMBL/GenBank/DDBJ databases">
        <authorList>
            <person name="Corre E."/>
            <person name="Pelletier E."/>
            <person name="Niang G."/>
            <person name="Scheremetjew M."/>
            <person name="Finn R."/>
            <person name="Kale V."/>
            <person name="Holt S."/>
            <person name="Cochrane G."/>
            <person name="Meng A."/>
            <person name="Brown T."/>
            <person name="Cohen L."/>
        </authorList>
    </citation>
    <scope>NUCLEOTIDE SEQUENCE</scope>
    <source>
        <strain evidence="2">RCC927</strain>
    </source>
</reference>
<accession>A0A7S3C505</accession>
<dbReference type="InterPro" id="IPR029071">
    <property type="entry name" value="Ubiquitin-like_domsf"/>
</dbReference>
<dbReference type="PROSITE" id="PS50053">
    <property type="entry name" value="UBIQUITIN_2"/>
    <property type="match status" value="1"/>
</dbReference>
<gene>
    <name evidence="2" type="ORF">PSIN1315_LOCUS14623</name>
</gene>
<dbReference type="EMBL" id="HBHY01022788">
    <property type="protein sequence ID" value="CAE0154344.1"/>
    <property type="molecule type" value="Transcribed_RNA"/>
</dbReference>
<feature type="domain" description="Ubiquitin-like" evidence="1">
    <location>
        <begin position="31"/>
        <end position="105"/>
    </location>
</feature>
<evidence type="ECO:0000259" key="1">
    <source>
        <dbReference type="PROSITE" id="PS50053"/>
    </source>
</evidence>
<dbReference type="CDD" id="cd17039">
    <property type="entry name" value="Ubl_ubiquitin_like"/>
    <property type="match status" value="1"/>
</dbReference>
<dbReference type="Pfam" id="PF00240">
    <property type="entry name" value="ubiquitin"/>
    <property type="match status" value="1"/>
</dbReference>
<proteinExistence type="predicted"/>
<protein>
    <recommendedName>
        <fullName evidence="1">Ubiquitin-like domain-containing protein</fullName>
    </recommendedName>
</protein>
<dbReference type="InterPro" id="IPR000626">
    <property type="entry name" value="Ubiquitin-like_dom"/>
</dbReference>
<dbReference type="PANTHER" id="PTHR41749">
    <property type="entry name" value="UBIQUITIN-LIKE DOMAIN-CONTAINING PROTEIN"/>
    <property type="match status" value="1"/>
</dbReference>
<name>A0A7S3C505_9VIRI</name>
<dbReference type="AlphaFoldDB" id="A0A7S3C505"/>
<dbReference type="PANTHER" id="PTHR41749:SF1">
    <property type="entry name" value="UBIQUITIN-LIKE DOMAIN-CONTAINING PROTEIN"/>
    <property type="match status" value="1"/>
</dbReference>
<dbReference type="SUPFAM" id="SSF54236">
    <property type="entry name" value="Ubiquitin-like"/>
    <property type="match status" value="1"/>
</dbReference>
<dbReference type="Gene3D" id="3.10.20.90">
    <property type="entry name" value="Phosphatidylinositol 3-kinase Catalytic Subunit, Chain A, domain 1"/>
    <property type="match status" value="1"/>
</dbReference>
<organism evidence="2">
    <name type="scientific">Prasinoderma singulare</name>
    <dbReference type="NCBI Taxonomy" id="676789"/>
    <lineage>
        <taxon>Eukaryota</taxon>
        <taxon>Viridiplantae</taxon>
        <taxon>Prasinodermophyta</taxon>
        <taxon>Prasinodermophyceae</taxon>
        <taxon>Prasinodermales</taxon>
        <taxon>Prasinodermaceae</taxon>
        <taxon>Prasinoderma</taxon>
    </lineage>
</organism>
<evidence type="ECO:0000313" key="2">
    <source>
        <dbReference type="EMBL" id="CAE0154344.1"/>
    </source>
</evidence>